<keyword evidence="7" id="KW-0238">DNA-binding</keyword>
<evidence type="ECO:0000313" key="13">
    <source>
        <dbReference type="EMBL" id="EGT34370.1"/>
    </source>
</evidence>
<feature type="compositionally biased region" description="Polar residues" evidence="11">
    <location>
        <begin position="110"/>
        <end position="128"/>
    </location>
</feature>
<protein>
    <recommendedName>
        <fullName evidence="12">Nuclear receptor domain-containing protein</fullName>
    </recommendedName>
</protein>
<gene>
    <name evidence="13" type="ORF">CAEBREN_04815</name>
</gene>
<keyword evidence="5" id="KW-0862">Zinc</keyword>
<dbReference type="EMBL" id="GL379912">
    <property type="protein sequence ID" value="EGT34370.1"/>
    <property type="molecule type" value="Genomic_DNA"/>
</dbReference>
<dbReference type="SUPFAM" id="SSF48508">
    <property type="entry name" value="Nuclear receptor ligand-binding domain"/>
    <property type="match status" value="1"/>
</dbReference>
<evidence type="ECO:0000256" key="9">
    <source>
        <dbReference type="ARBA" id="ARBA00023170"/>
    </source>
</evidence>
<dbReference type="PANTHER" id="PTHR46587:SF1">
    <property type="entry name" value="NUCLEAR HORMONE RECEPTOR FAMILY-RELATED"/>
    <property type="match status" value="1"/>
</dbReference>
<dbReference type="InterPro" id="IPR035500">
    <property type="entry name" value="NHR-like_dom_sf"/>
</dbReference>
<dbReference type="Proteomes" id="UP000008068">
    <property type="component" value="Unassembled WGS sequence"/>
</dbReference>
<dbReference type="GO" id="GO:0000978">
    <property type="term" value="F:RNA polymerase II cis-regulatory region sequence-specific DNA binding"/>
    <property type="evidence" value="ECO:0007669"/>
    <property type="project" value="InterPro"/>
</dbReference>
<dbReference type="GO" id="GO:0008270">
    <property type="term" value="F:zinc ion binding"/>
    <property type="evidence" value="ECO:0007669"/>
    <property type="project" value="UniProtKB-KW"/>
</dbReference>
<dbReference type="PRINTS" id="PR00047">
    <property type="entry name" value="STROIDFINGER"/>
</dbReference>
<dbReference type="InterPro" id="IPR013088">
    <property type="entry name" value="Znf_NHR/GATA"/>
</dbReference>
<dbReference type="InParanoid" id="G0NMS4"/>
<dbReference type="GO" id="GO:0005634">
    <property type="term" value="C:nucleus"/>
    <property type="evidence" value="ECO:0007669"/>
    <property type="project" value="UniProtKB-SubCell"/>
</dbReference>
<comment type="subcellular location">
    <subcellularLocation>
        <location evidence="1">Nucleus</location>
    </subcellularLocation>
</comment>
<keyword evidence="9" id="KW-0675">Receptor</keyword>
<dbReference type="PROSITE" id="PS51030">
    <property type="entry name" value="NUCLEAR_REC_DBD_2"/>
    <property type="match status" value="1"/>
</dbReference>
<dbReference type="HOGENOM" id="CLU_007368_0_0_1"/>
<dbReference type="InterPro" id="IPR049636">
    <property type="entry name" value="HNF4-like_DBD"/>
</dbReference>
<comment type="similarity">
    <text evidence="2">Belongs to the nuclear hormone receptor family.</text>
</comment>
<dbReference type="SMART" id="SM00399">
    <property type="entry name" value="ZnF_C4"/>
    <property type="match status" value="1"/>
</dbReference>
<evidence type="ECO:0000313" key="14">
    <source>
        <dbReference type="Proteomes" id="UP000008068"/>
    </source>
</evidence>
<name>G0NMS4_CAEBE</name>
<dbReference type="Pfam" id="PF00104">
    <property type="entry name" value="Hormone_recep"/>
    <property type="match status" value="1"/>
</dbReference>
<dbReference type="AlphaFoldDB" id="G0NMS4"/>
<evidence type="ECO:0000259" key="12">
    <source>
        <dbReference type="PROSITE" id="PS51030"/>
    </source>
</evidence>
<dbReference type="GO" id="GO:0003700">
    <property type="term" value="F:DNA-binding transcription factor activity"/>
    <property type="evidence" value="ECO:0007669"/>
    <property type="project" value="InterPro"/>
</dbReference>
<dbReference type="Gene3D" id="3.30.50.10">
    <property type="entry name" value="Erythroid Transcription Factor GATA-1, subunit A"/>
    <property type="match status" value="1"/>
</dbReference>
<sequence>MPTSQPSSSSSSPFVSSSPVPSTSSCEVCGDTVHSKQYGVASCLGCIVFFRRAIQNKSEFRCWRNGKCSITLSTRCSCRCCRLTKCFEVGMNPEAVTQRDQLGPRDPRSIPNQKTAKQVQPDKTYSSQTDRKKDNVTTGDVNLIFKLGMRNAIKWANQFEPYRKLSSHDRKDHCTSANELGDSLEAPFKVLKIDEFELSALKTLLLLSPSFSGRACCLNSSENIDKCLSDLMEHCTKKDQEKGPERFGEVILLLGSIRYAVKSFYNKTKIPGVLNIDNFDPSIKDVFLS</sequence>
<keyword evidence="8" id="KW-0804">Transcription</keyword>
<dbReference type="Pfam" id="PF00105">
    <property type="entry name" value="zf-C4"/>
    <property type="match status" value="1"/>
</dbReference>
<dbReference type="Gene3D" id="1.10.565.10">
    <property type="entry name" value="Retinoid X Receptor"/>
    <property type="match status" value="1"/>
</dbReference>
<evidence type="ECO:0000256" key="5">
    <source>
        <dbReference type="ARBA" id="ARBA00022833"/>
    </source>
</evidence>
<dbReference type="eggNOG" id="KOG3575">
    <property type="taxonomic scope" value="Eukaryota"/>
</dbReference>
<reference evidence="14" key="1">
    <citation type="submission" date="2011-07" db="EMBL/GenBank/DDBJ databases">
        <authorList>
            <consortium name="Caenorhabditis brenneri Sequencing and Analysis Consortium"/>
            <person name="Wilson R.K."/>
        </authorList>
    </citation>
    <scope>NUCLEOTIDE SEQUENCE [LARGE SCALE GENOMIC DNA]</scope>
    <source>
        <strain evidence="14">PB2801</strain>
    </source>
</reference>
<dbReference type="OrthoDB" id="5772425at2759"/>
<keyword evidence="14" id="KW-1185">Reference proteome</keyword>
<evidence type="ECO:0000256" key="8">
    <source>
        <dbReference type="ARBA" id="ARBA00023163"/>
    </source>
</evidence>
<organism evidence="14">
    <name type="scientific">Caenorhabditis brenneri</name>
    <name type="common">Nematode worm</name>
    <dbReference type="NCBI Taxonomy" id="135651"/>
    <lineage>
        <taxon>Eukaryota</taxon>
        <taxon>Metazoa</taxon>
        <taxon>Ecdysozoa</taxon>
        <taxon>Nematoda</taxon>
        <taxon>Chromadorea</taxon>
        <taxon>Rhabditida</taxon>
        <taxon>Rhabditina</taxon>
        <taxon>Rhabditomorpha</taxon>
        <taxon>Rhabditoidea</taxon>
        <taxon>Rhabditidae</taxon>
        <taxon>Peloderinae</taxon>
        <taxon>Caenorhabditis</taxon>
    </lineage>
</organism>
<evidence type="ECO:0000256" key="10">
    <source>
        <dbReference type="ARBA" id="ARBA00023242"/>
    </source>
</evidence>
<feature type="domain" description="Nuclear receptor" evidence="12">
    <location>
        <begin position="23"/>
        <end position="98"/>
    </location>
</feature>
<keyword evidence="6" id="KW-0805">Transcription regulation</keyword>
<dbReference type="PANTHER" id="PTHR46587">
    <property type="entry name" value="NUCLEAR HORMONE RECEPTOR FAMILY"/>
    <property type="match status" value="1"/>
</dbReference>
<evidence type="ECO:0000256" key="2">
    <source>
        <dbReference type="ARBA" id="ARBA00005993"/>
    </source>
</evidence>
<dbReference type="InterPro" id="IPR000536">
    <property type="entry name" value="Nucl_hrmn_rcpt_lig-bd"/>
</dbReference>
<keyword evidence="3" id="KW-0479">Metal-binding</keyword>
<evidence type="ECO:0000256" key="1">
    <source>
        <dbReference type="ARBA" id="ARBA00004123"/>
    </source>
</evidence>
<accession>G0NMS4</accession>
<feature type="region of interest" description="Disordered" evidence="11">
    <location>
        <begin position="97"/>
        <end position="134"/>
    </location>
</feature>
<dbReference type="InterPro" id="IPR001628">
    <property type="entry name" value="Znf_hrmn_rcpt"/>
</dbReference>
<evidence type="ECO:0000256" key="3">
    <source>
        <dbReference type="ARBA" id="ARBA00022723"/>
    </source>
</evidence>
<evidence type="ECO:0000256" key="6">
    <source>
        <dbReference type="ARBA" id="ARBA00023015"/>
    </source>
</evidence>
<dbReference type="CDD" id="cd06960">
    <property type="entry name" value="NR_DBD_HNF4A"/>
    <property type="match status" value="1"/>
</dbReference>
<evidence type="ECO:0000256" key="4">
    <source>
        <dbReference type="ARBA" id="ARBA00022771"/>
    </source>
</evidence>
<feature type="region of interest" description="Disordered" evidence="11">
    <location>
        <begin position="1"/>
        <end position="21"/>
    </location>
</feature>
<keyword evidence="4" id="KW-0863">Zinc-finger</keyword>
<evidence type="ECO:0000256" key="11">
    <source>
        <dbReference type="SAM" id="MobiDB-lite"/>
    </source>
</evidence>
<dbReference type="SUPFAM" id="SSF57716">
    <property type="entry name" value="Glucocorticoid receptor-like (DNA-binding domain)"/>
    <property type="match status" value="1"/>
</dbReference>
<keyword evidence="10" id="KW-0539">Nucleus</keyword>
<proteinExistence type="inferred from homology"/>
<dbReference type="STRING" id="135651.G0NMS4"/>
<evidence type="ECO:0000256" key="7">
    <source>
        <dbReference type="ARBA" id="ARBA00023125"/>
    </source>
</evidence>
<dbReference type="OMA" id="CEINIAT"/>